<dbReference type="PANTHER" id="PTHR33070:SF49">
    <property type="entry name" value="OS06G0725500 PROTEIN"/>
    <property type="match status" value="1"/>
</dbReference>
<name>A0A7J6F765_CANSA</name>
<dbReference type="AlphaFoldDB" id="A0A7J6F765"/>
<dbReference type="GO" id="GO:0048364">
    <property type="term" value="P:root development"/>
    <property type="evidence" value="ECO:0007669"/>
    <property type="project" value="InterPro"/>
</dbReference>
<accession>A0A7J6F765</accession>
<gene>
    <name evidence="1" type="ORF">G4B88_023891</name>
</gene>
<sequence>MVGVFRRSLSFPNKIPSRTPSKPSISHHIRSISLPCRSHPLISQLRDGVAELHCWVTQPECRTSVWLTNGLTRLRDLHDCLDDILQLPQTQESLRRLPSSVVENLLEDFLRFVDVYGIFQTSILVIKEEQSAAQVGLRKRDELKVSLYVKARKRLVKEMGKLITAVRFINGRSAPPLVCVGDAELSNAIGDVVEVTVTVSLVLFNVIATSFGSKKSSNWMGLRRLKKKKKKKGGIFVEDEGIVEFEEVEAECGLVGLRKKSDEEIRKASKKMQELEAIIGGIEICGERIFRGLINARVSFLNILTM</sequence>
<keyword evidence="2" id="KW-1185">Reference proteome</keyword>
<evidence type="ECO:0000313" key="2">
    <source>
        <dbReference type="Proteomes" id="UP000583929"/>
    </source>
</evidence>
<reference evidence="1 2" key="1">
    <citation type="journal article" date="2020" name="bioRxiv">
        <title>Sequence and annotation of 42 cannabis genomes reveals extensive copy number variation in cannabinoid synthesis and pathogen resistance genes.</title>
        <authorList>
            <person name="Mckernan K.J."/>
            <person name="Helbert Y."/>
            <person name="Kane L.T."/>
            <person name="Ebling H."/>
            <person name="Zhang L."/>
            <person name="Liu B."/>
            <person name="Eaton Z."/>
            <person name="Mclaughlin S."/>
            <person name="Kingan S."/>
            <person name="Baybayan P."/>
            <person name="Concepcion G."/>
            <person name="Jordan M."/>
            <person name="Riva A."/>
            <person name="Barbazuk W."/>
            <person name="Harkins T."/>
        </authorList>
    </citation>
    <scope>NUCLEOTIDE SEQUENCE [LARGE SCALE GENOMIC DNA]</scope>
    <source>
        <strain evidence="2">cv. Jamaican Lion 4</strain>
        <tissue evidence="1">Leaf</tissue>
    </source>
</reference>
<proteinExistence type="predicted"/>
<dbReference type="PANTHER" id="PTHR33070">
    <property type="entry name" value="OS06G0725500 PROTEIN"/>
    <property type="match status" value="1"/>
</dbReference>
<evidence type="ECO:0000313" key="1">
    <source>
        <dbReference type="EMBL" id="KAF4366542.1"/>
    </source>
</evidence>
<protein>
    <submittedName>
        <fullName evidence="1">Uncharacterized protein</fullName>
    </submittedName>
</protein>
<dbReference type="Proteomes" id="UP000583929">
    <property type="component" value="Unassembled WGS sequence"/>
</dbReference>
<organism evidence="1 2">
    <name type="scientific">Cannabis sativa</name>
    <name type="common">Hemp</name>
    <name type="synonym">Marijuana</name>
    <dbReference type="NCBI Taxonomy" id="3483"/>
    <lineage>
        <taxon>Eukaryota</taxon>
        <taxon>Viridiplantae</taxon>
        <taxon>Streptophyta</taxon>
        <taxon>Embryophyta</taxon>
        <taxon>Tracheophyta</taxon>
        <taxon>Spermatophyta</taxon>
        <taxon>Magnoliopsida</taxon>
        <taxon>eudicotyledons</taxon>
        <taxon>Gunneridae</taxon>
        <taxon>Pentapetalae</taxon>
        <taxon>rosids</taxon>
        <taxon>fabids</taxon>
        <taxon>Rosales</taxon>
        <taxon>Cannabaceae</taxon>
        <taxon>Cannabis</taxon>
    </lineage>
</organism>
<dbReference type="Pfam" id="PF03087">
    <property type="entry name" value="BPS1"/>
    <property type="match status" value="1"/>
</dbReference>
<dbReference type="OrthoDB" id="695739at2759"/>
<comment type="caution">
    <text evidence="1">The sequence shown here is derived from an EMBL/GenBank/DDBJ whole genome shotgun (WGS) entry which is preliminary data.</text>
</comment>
<dbReference type="InterPro" id="IPR004320">
    <property type="entry name" value="BPS1_pln"/>
</dbReference>
<dbReference type="EMBL" id="JAATIQ010000256">
    <property type="protein sequence ID" value="KAF4366542.1"/>
    <property type="molecule type" value="Genomic_DNA"/>
</dbReference>
<dbReference type="GO" id="GO:0048367">
    <property type="term" value="P:shoot system development"/>
    <property type="evidence" value="ECO:0007669"/>
    <property type="project" value="InterPro"/>
</dbReference>